<gene>
    <name evidence="1" type="ORF">ACT18_24050</name>
</gene>
<organism evidence="1 2">
    <name type="scientific">Mycolicibacter kumamotonensis</name>
    <dbReference type="NCBI Taxonomy" id="354243"/>
    <lineage>
        <taxon>Bacteria</taxon>
        <taxon>Bacillati</taxon>
        <taxon>Actinomycetota</taxon>
        <taxon>Actinomycetes</taxon>
        <taxon>Mycobacteriales</taxon>
        <taxon>Mycobacteriaceae</taxon>
        <taxon>Mycolicibacter</taxon>
    </lineage>
</organism>
<dbReference type="Proteomes" id="UP000092668">
    <property type="component" value="Unassembled WGS sequence"/>
</dbReference>
<keyword evidence="1" id="KW-0255">Endonuclease</keyword>
<reference evidence="1 2" key="1">
    <citation type="submission" date="2015-06" db="EMBL/GenBank/DDBJ databases">
        <title>Genome sequence of Mycobacterium kumamotonense strain Roo.</title>
        <authorList>
            <person name="Greninger A.L."/>
            <person name="Cunningham G."/>
            <person name="Miller S."/>
        </authorList>
    </citation>
    <scope>NUCLEOTIDE SEQUENCE [LARGE SCALE GENOMIC DNA]</scope>
    <source>
        <strain evidence="1 2">Roo</strain>
    </source>
</reference>
<name>A0A1B8S940_9MYCO</name>
<evidence type="ECO:0000313" key="1">
    <source>
        <dbReference type="EMBL" id="OBY29255.1"/>
    </source>
</evidence>
<dbReference type="STRING" id="354243.BST28_02945"/>
<dbReference type="EMBL" id="LFOE01000120">
    <property type="protein sequence ID" value="OBY29255.1"/>
    <property type="molecule type" value="Genomic_DNA"/>
</dbReference>
<evidence type="ECO:0000313" key="2">
    <source>
        <dbReference type="Proteomes" id="UP000092668"/>
    </source>
</evidence>
<dbReference type="RefSeq" id="WP_065289836.1">
    <property type="nucleotide sequence ID" value="NZ_LFOE01000120.1"/>
</dbReference>
<keyword evidence="1" id="KW-0540">Nuclease</keyword>
<keyword evidence="1" id="KW-0378">Hydrolase</keyword>
<proteinExistence type="predicted"/>
<keyword evidence="2" id="KW-1185">Reference proteome</keyword>
<accession>A0A1B8S940</accession>
<dbReference type="NCBIfam" id="NF033179">
    <property type="entry name" value="TnsA_like_Actin"/>
    <property type="match status" value="1"/>
</dbReference>
<sequence length="246" mass="27139">MRTSPAALWPRVSGGVELELNSTGGYTRLPLAECAAVAFDLDCSPIRGFPSFRGQSNYPGLWWFSKTREHIGYESWVERDHLMALDADPAVIGVASQPFRLHWGDGRHHVPDYFVRLSDGSARVLDVRSDNRISEADAELFDRSDQACRSLGWTYRRVGEADPVVTANLRWLSGYRHPRVYRPAVAAALQAAFDAARPLMAGVRSVGEAIMVLPVLFHLLWHGQLGVDLCGAVLAEDSIVGPALSR</sequence>
<comment type="caution">
    <text evidence="1">The sequence shown here is derived from an EMBL/GenBank/DDBJ whole genome shotgun (WGS) entry which is preliminary data.</text>
</comment>
<dbReference type="AlphaFoldDB" id="A0A1B8S940"/>
<protein>
    <submittedName>
        <fullName evidence="1">TnsA endonuclease</fullName>
    </submittedName>
</protein>
<dbReference type="GO" id="GO:0004519">
    <property type="term" value="F:endonuclease activity"/>
    <property type="evidence" value="ECO:0007669"/>
    <property type="project" value="UniProtKB-KW"/>
</dbReference>
<dbReference type="InterPro" id="IPR048000">
    <property type="entry name" value="TnsA-like"/>
</dbReference>
<dbReference type="PATRIC" id="fig|354243.3.peg.5016"/>